<comment type="caution">
    <text evidence="1">The sequence shown here is derived from an EMBL/GenBank/DDBJ whole genome shotgun (WGS) entry which is preliminary data.</text>
</comment>
<organism evidence="1 2">
    <name type="scientific">Pseudomonas oryzihabitans</name>
    <dbReference type="NCBI Taxonomy" id="47885"/>
    <lineage>
        <taxon>Bacteria</taxon>
        <taxon>Pseudomonadati</taxon>
        <taxon>Pseudomonadota</taxon>
        <taxon>Gammaproteobacteria</taxon>
        <taxon>Pseudomonadales</taxon>
        <taxon>Pseudomonadaceae</taxon>
        <taxon>Pseudomonas</taxon>
    </lineage>
</organism>
<protein>
    <submittedName>
        <fullName evidence="1">Uncharacterized protein</fullName>
    </submittedName>
</protein>
<dbReference type="EMBL" id="LWCR01000001">
    <property type="protein sequence ID" value="OAN32459.1"/>
    <property type="molecule type" value="Genomic_DNA"/>
</dbReference>
<sequence length="140" mass="15775">MMEGFVDVATLKDLAARSDAITQACRCQQRDLSGWTAWPVGYRETDFAQIGTLGRHAREEAILEEYHPAGTHYWSNAAPIAPRFHPYNQSTLWRCLGCQRLYLRHNDDGAYHVAPRIRLLQPALIVDAAHANDGREATVT</sequence>
<evidence type="ECO:0000313" key="2">
    <source>
        <dbReference type="Proteomes" id="UP000078356"/>
    </source>
</evidence>
<dbReference type="AlphaFoldDB" id="A0A178LMQ4"/>
<proteinExistence type="predicted"/>
<dbReference type="Proteomes" id="UP000078356">
    <property type="component" value="Unassembled WGS sequence"/>
</dbReference>
<accession>A0A178LMQ4</accession>
<evidence type="ECO:0000313" key="1">
    <source>
        <dbReference type="EMBL" id="OAN32459.1"/>
    </source>
</evidence>
<name>A0A178LMQ4_9PSED</name>
<reference evidence="1 2" key="1">
    <citation type="submission" date="2016-04" db="EMBL/GenBank/DDBJ databases">
        <title>Draft Genome Sequences of Staphylococcus capitis Strain H36, S. capitis Strain H65, S. cohnii Strain H62, S. hominis Strain H69, Mycobacterium iranicum Strain H39, Plantibacter sp. Strain H53, Pseudomonas oryzihabitans Strain H72, and Microbacterium sp. Strain H83, isolated from residential settings.</title>
        <authorList>
            <person name="Lymperopoulou D."/>
            <person name="Adams R.I."/>
            <person name="Lindow S."/>
            <person name="Coil D.A."/>
            <person name="Jospin G."/>
            <person name="Eisen J.A."/>
        </authorList>
    </citation>
    <scope>NUCLEOTIDE SEQUENCE [LARGE SCALE GENOMIC DNA]</scope>
    <source>
        <strain evidence="1 2">H72</strain>
    </source>
</reference>
<gene>
    <name evidence="1" type="ORF">A4V15_00250</name>
</gene>